<keyword evidence="2" id="KW-0812">Transmembrane</keyword>
<accession>A0AA46H1G6</accession>
<feature type="transmembrane region" description="Helical" evidence="2">
    <location>
        <begin position="111"/>
        <end position="128"/>
    </location>
</feature>
<feature type="transmembrane region" description="Helical" evidence="2">
    <location>
        <begin position="26"/>
        <end position="47"/>
    </location>
</feature>
<evidence type="ECO:0000256" key="1">
    <source>
        <dbReference type="SAM" id="MobiDB-lite"/>
    </source>
</evidence>
<dbReference type="Proteomes" id="UP000254118">
    <property type="component" value="Unassembled WGS sequence"/>
</dbReference>
<feature type="transmembrane region" description="Helical" evidence="2">
    <location>
        <begin position="277"/>
        <end position="295"/>
    </location>
</feature>
<feature type="region of interest" description="Disordered" evidence="1">
    <location>
        <begin position="1"/>
        <end position="21"/>
    </location>
</feature>
<evidence type="ECO:0000313" key="3">
    <source>
        <dbReference type="EMBL" id="STD15324.1"/>
    </source>
</evidence>
<feature type="transmembrane region" description="Helical" evidence="2">
    <location>
        <begin position="241"/>
        <end position="265"/>
    </location>
</feature>
<keyword evidence="2" id="KW-0472">Membrane</keyword>
<evidence type="ECO:0000313" key="4">
    <source>
        <dbReference type="Proteomes" id="UP000254118"/>
    </source>
</evidence>
<protein>
    <submittedName>
        <fullName evidence="3">Uncharacterized protein</fullName>
    </submittedName>
</protein>
<feature type="transmembrane region" description="Helical" evidence="2">
    <location>
        <begin position="53"/>
        <end position="70"/>
    </location>
</feature>
<feature type="transmembrane region" description="Helical" evidence="2">
    <location>
        <begin position="82"/>
        <end position="105"/>
    </location>
</feature>
<dbReference type="EMBL" id="UFYA01000001">
    <property type="protein sequence ID" value="STD15324.1"/>
    <property type="molecule type" value="Genomic_DNA"/>
</dbReference>
<feature type="transmembrane region" description="Helical" evidence="2">
    <location>
        <begin position="207"/>
        <end position="229"/>
    </location>
</feature>
<organism evidence="3 4">
    <name type="scientific">Dermatophilus congolensis</name>
    <dbReference type="NCBI Taxonomy" id="1863"/>
    <lineage>
        <taxon>Bacteria</taxon>
        <taxon>Bacillati</taxon>
        <taxon>Actinomycetota</taxon>
        <taxon>Actinomycetes</taxon>
        <taxon>Micrococcales</taxon>
        <taxon>Dermatophilaceae</taxon>
        <taxon>Dermatophilus</taxon>
    </lineage>
</organism>
<feature type="compositionally biased region" description="Low complexity" evidence="1">
    <location>
        <begin position="1"/>
        <end position="19"/>
    </location>
</feature>
<sequence>MRDGSTTTSVNTQHHTTSSPNLTRQLGAHLIIGFAIIGLATALSSSLGDSPLSLTPTAILITLAITRLPHNTWTISPRVHSATTTAVTATGLALTWATALGAHAASWSNTTGIATAVIGWLTLIAANFTALIRTYMLLAATTIITAAGISAALSTPHGLFDITTQIAAGFTSPAFPPAFLIAGLVTTTATIYALTRDIDFLWHRSDMRSLAATFAGAATTSLGAVVLVSTRQTTWTGEDNGLQFTIAALIALLCPGIALLVIGALTTRDGNLKPTGSIPLVLGLLLIAVGGWTGFTLSGLGAIPALLLIVLATLFGITAGLAFAAAVVRDGHRLRARFNESRERAEARATQTVRRIASAVHATP</sequence>
<dbReference type="RefSeq" id="WP_115032106.1">
    <property type="nucleotide sequence ID" value="NZ_UFYA01000001.1"/>
</dbReference>
<comment type="caution">
    <text evidence="3">The sequence shown here is derived from an EMBL/GenBank/DDBJ whole genome shotgun (WGS) entry which is preliminary data.</text>
</comment>
<name>A0AA46H1G6_9MICO</name>
<reference evidence="3 4" key="1">
    <citation type="submission" date="2018-06" db="EMBL/GenBank/DDBJ databases">
        <authorList>
            <consortium name="Pathogen Informatics"/>
            <person name="Doyle S."/>
        </authorList>
    </citation>
    <scope>NUCLEOTIDE SEQUENCE [LARGE SCALE GENOMIC DNA]</scope>
    <source>
        <strain evidence="3 4">NCTC7915</strain>
    </source>
</reference>
<proteinExistence type="predicted"/>
<gene>
    <name evidence="3" type="ORF">NCTC7915_02296</name>
</gene>
<evidence type="ECO:0000256" key="2">
    <source>
        <dbReference type="SAM" id="Phobius"/>
    </source>
</evidence>
<feature type="transmembrane region" description="Helical" evidence="2">
    <location>
        <begin position="301"/>
        <end position="328"/>
    </location>
</feature>
<dbReference type="AlphaFoldDB" id="A0AA46H1G6"/>
<feature type="transmembrane region" description="Helical" evidence="2">
    <location>
        <begin position="174"/>
        <end position="195"/>
    </location>
</feature>
<keyword evidence="2" id="KW-1133">Transmembrane helix</keyword>
<feature type="transmembrane region" description="Helical" evidence="2">
    <location>
        <begin position="135"/>
        <end position="154"/>
    </location>
</feature>